<feature type="transmembrane region" description="Helical" evidence="1">
    <location>
        <begin position="228"/>
        <end position="249"/>
    </location>
</feature>
<evidence type="ECO:0000313" key="2">
    <source>
        <dbReference type="EMBL" id="SFF93489.1"/>
    </source>
</evidence>
<sequence length="251" mass="27047">MTVAAVAFCLGLLLVAGAGIFVLLILGGLRELWTLRRLRPATIGTRGRVALEGTTEYGAAGRQTAPASGEDCTWYRTILIREPSRAFSHGEGPDHDVILESESPVWPALADRLTRVPVDPRLVSPRRGLYDPLMSDPPVYVITEYEHSHAEPAGLPAIVPADVIAGLRSSERLRLTEVRVPHGRPVFAVGRTTRRGLLPSRAGLTVFTTDTRAAAIARRRDDIRVGGAAVVWLTVIGLVLAVPSAVYLLNA</sequence>
<keyword evidence="1" id="KW-1133">Transmembrane helix</keyword>
<keyword evidence="3" id="KW-1185">Reference proteome</keyword>
<evidence type="ECO:0000313" key="3">
    <source>
        <dbReference type="Proteomes" id="UP000199645"/>
    </source>
</evidence>
<protein>
    <submittedName>
        <fullName evidence="2">Uncharacterized protein</fullName>
    </submittedName>
</protein>
<gene>
    <name evidence="2" type="ORF">SAMN05421541_13239</name>
</gene>
<proteinExistence type="predicted"/>
<keyword evidence="1" id="KW-0472">Membrane</keyword>
<name>A0A1I2MS12_9ACTN</name>
<feature type="transmembrane region" description="Helical" evidence="1">
    <location>
        <begin position="6"/>
        <end position="29"/>
    </location>
</feature>
<dbReference type="AlphaFoldDB" id="A0A1I2MS12"/>
<reference evidence="2 3" key="1">
    <citation type="submission" date="2016-10" db="EMBL/GenBank/DDBJ databases">
        <authorList>
            <person name="de Groot N.N."/>
        </authorList>
    </citation>
    <scope>NUCLEOTIDE SEQUENCE [LARGE SCALE GENOMIC DNA]</scope>
    <source>
        <strain evidence="2 3">DSM 43019</strain>
    </source>
</reference>
<dbReference type="Proteomes" id="UP000199645">
    <property type="component" value="Unassembled WGS sequence"/>
</dbReference>
<keyword evidence="1" id="KW-0812">Transmembrane</keyword>
<evidence type="ECO:0000256" key="1">
    <source>
        <dbReference type="SAM" id="Phobius"/>
    </source>
</evidence>
<accession>A0A1I2MS12</accession>
<organism evidence="2 3">
    <name type="scientific">Actinoplanes philippinensis</name>
    <dbReference type="NCBI Taxonomy" id="35752"/>
    <lineage>
        <taxon>Bacteria</taxon>
        <taxon>Bacillati</taxon>
        <taxon>Actinomycetota</taxon>
        <taxon>Actinomycetes</taxon>
        <taxon>Micromonosporales</taxon>
        <taxon>Micromonosporaceae</taxon>
        <taxon>Actinoplanes</taxon>
    </lineage>
</organism>
<dbReference type="EMBL" id="FONV01000032">
    <property type="protein sequence ID" value="SFF93489.1"/>
    <property type="molecule type" value="Genomic_DNA"/>
</dbReference>